<reference evidence="9" key="1">
    <citation type="journal article" date="2011" name="Science">
        <title>The plant cell wall-decomposing machinery underlies the functional diversity of forest fungi.</title>
        <authorList>
            <person name="Eastwood D.C."/>
            <person name="Floudas D."/>
            <person name="Binder M."/>
            <person name="Majcherczyk A."/>
            <person name="Schneider P."/>
            <person name="Aerts A."/>
            <person name="Asiegbu F.O."/>
            <person name="Baker S.E."/>
            <person name="Barry K."/>
            <person name="Bendiksby M."/>
            <person name="Blumentritt M."/>
            <person name="Coutinho P.M."/>
            <person name="Cullen D."/>
            <person name="de Vries R.P."/>
            <person name="Gathman A."/>
            <person name="Goodell B."/>
            <person name="Henrissat B."/>
            <person name="Ihrmark K."/>
            <person name="Kauserud H."/>
            <person name="Kohler A."/>
            <person name="LaButti K."/>
            <person name="Lapidus A."/>
            <person name="Lavin J.L."/>
            <person name="Lee Y.-H."/>
            <person name="Lindquist E."/>
            <person name="Lilly W."/>
            <person name="Lucas S."/>
            <person name="Morin E."/>
            <person name="Murat C."/>
            <person name="Oguiza J.A."/>
            <person name="Park J."/>
            <person name="Pisabarro A.G."/>
            <person name="Riley R."/>
            <person name="Rosling A."/>
            <person name="Salamov A."/>
            <person name="Schmidt O."/>
            <person name="Schmutz J."/>
            <person name="Skrede I."/>
            <person name="Stenlid J."/>
            <person name="Wiebenga A."/>
            <person name="Xie X."/>
            <person name="Kuees U."/>
            <person name="Hibbett D.S."/>
            <person name="Hoffmeister D."/>
            <person name="Hoegberg N."/>
            <person name="Martin F."/>
            <person name="Grigoriev I.V."/>
            <person name="Watkinson S.C."/>
        </authorList>
    </citation>
    <scope>NUCLEOTIDE SEQUENCE [LARGE SCALE GENOMIC DNA]</scope>
    <source>
        <strain evidence="9">strain S7.3</strain>
    </source>
</reference>
<dbReference type="EMBL" id="GL945475">
    <property type="protein sequence ID" value="EGO03916.1"/>
    <property type="molecule type" value="Genomic_DNA"/>
</dbReference>
<dbReference type="InterPro" id="IPR001138">
    <property type="entry name" value="Zn2Cys6_DnaBD"/>
</dbReference>
<feature type="region of interest" description="Disordered" evidence="6">
    <location>
        <begin position="122"/>
        <end position="144"/>
    </location>
</feature>
<dbReference type="OrthoDB" id="39175at2759"/>
<dbReference type="InParanoid" id="F8PKV7"/>
<dbReference type="Gene3D" id="4.10.240.10">
    <property type="entry name" value="Zn(2)-C6 fungal-type DNA-binding domain"/>
    <property type="match status" value="1"/>
</dbReference>
<dbReference type="OMA" id="ISVAHCQ"/>
<feature type="region of interest" description="Disordered" evidence="6">
    <location>
        <begin position="1"/>
        <end position="24"/>
    </location>
</feature>
<dbReference type="Pfam" id="PF04082">
    <property type="entry name" value="Fungal_trans"/>
    <property type="match status" value="1"/>
</dbReference>
<evidence type="ECO:0000256" key="5">
    <source>
        <dbReference type="ARBA" id="ARBA00023242"/>
    </source>
</evidence>
<feature type="domain" description="Xylanolytic transcriptional activator regulatory" evidence="7">
    <location>
        <begin position="344"/>
        <end position="431"/>
    </location>
</feature>
<dbReference type="PANTHER" id="PTHR47338:SF29">
    <property type="entry name" value="ZN(2)-C6 FUNGAL-TYPE DOMAIN-CONTAINING PROTEIN"/>
    <property type="match status" value="1"/>
</dbReference>
<evidence type="ECO:0000256" key="1">
    <source>
        <dbReference type="ARBA" id="ARBA00004123"/>
    </source>
</evidence>
<dbReference type="PANTHER" id="PTHR47338">
    <property type="entry name" value="ZN(II)2CYS6 TRANSCRIPTION FACTOR (EUROFUNG)-RELATED"/>
    <property type="match status" value="1"/>
</dbReference>
<protein>
    <recommendedName>
        <fullName evidence="7">Xylanolytic transcriptional activator regulatory domain-containing protein</fullName>
    </recommendedName>
</protein>
<accession>F8PKV7</accession>
<sequence length="674" mass="75534">MPKAASSKSPSITAPNNSRPVKINGGLSLSQQHVLKRNQACHQCRRRKLVSDAKRPCSTCVRSHSHAAAHAPAGLELPPHPDCTYDEAPDTNASSTEIPKNKYEKLESRILELESLLKQKGGDIISREQSTSDSPSDSLQSHSTNDFGLLDPLTAFSSVQALTSPDDILDPSIFQSDSLMQDLALTIPPILPQQGTSDVYWPHWPPHLPRPDLLRHLVETFFACHPLASRLFHVPTFMTALSLPPDHPKFPISPVLHAICAVSGIYTAAVTSPQFTKSFHPDEIFLQNCFGDDDQHMSFTEQHARYAKRYADEYMVMGHNLMQCLQAYVILTWYYWCHSKWVELFTGSGHSMRTAVPLGLNVCPPFQSISKTLRSLSIVPPARDVVEDEMRRNTFWLAYAIDRQHGSGTGWALSLDDQDISQLLPVRGDNFETGALIAPEDRQWSHDKEMLILHPPDQTDSFVLYIKSTMLLSRVKNFNHRFRSRHHCGDIAATPTHGYSRDSMFNNLDARTAPGFMELDELIAVFKASIPSHLKDPFMNGGVDSLLYTTSLVPHVSMILLHDPHAEVEHAGCTSALKILIAARGILDLLYGAWSTNYDMGLLDYFCPFCWFLAGRVLARFYKAALDAKSAEQSGNLQTELEFVLIALNRMGERVPLAYRYFKMLSDLYCSTKL</sequence>
<feature type="compositionally biased region" description="Low complexity" evidence="6">
    <location>
        <begin position="127"/>
        <end position="144"/>
    </location>
</feature>
<dbReference type="GO" id="GO:0000981">
    <property type="term" value="F:DNA-binding transcription factor activity, RNA polymerase II-specific"/>
    <property type="evidence" value="ECO:0007669"/>
    <property type="project" value="InterPro"/>
</dbReference>
<dbReference type="InterPro" id="IPR007219">
    <property type="entry name" value="XnlR_reg_dom"/>
</dbReference>
<dbReference type="STRING" id="936435.F8PKV7"/>
<gene>
    <name evidence="8" type="ORF">SERLA73DRAFT_84116</name>
</gene>
<evidence type="ECO:0000256" key="2">
    <source>
        <dbReference type="ARBA" id="ARBA00022723"/>
    </source>
</evidence>
<keyword evidence="9" id="KW-1185">Reference proteome</keyword>
<dbReference type="GO" id="GO:0003677">
    <property type="term" value="F:DNA binding"/>
    <property type="evidence" value="ECO:0007669"/>
    <property type="project" value="InterPro"/>
</dbReference>
<dbReference type="AlphaFoldDB" id="F8PKV7"/>
<keyword evidence="2" id="KW-0479">Metal-binding</keyword>
<feature type="compositionally biased region" description="Polar residues" evidence="6">
    <location>
        <begin position="1"/>
        <end position="19"/>
    </location>
</feature>
<dbReference type="Proteomes" id="UP000008063">
    <property type="component" value="Unassembled WGS sequence"/>
</dbReference>
<dbReference type="SMART" id="SM00906">
    <property type="entry name" value="Fungal_trans"/>
    <property type="match status" value="1"/>
</dbReference>
<evidence type="ECO:0000256" key="4">
    <source>
        <dbReference type="ARBA" id="ARBA00023163"/>
    </source>
</evidence>
<dbReference type="HOGENOM" id="CLU_009416_0_0_1"/>
<evidence type="ECO:0000259" key="7">
    <source>
        <dbReference type="SMART" id="SM00906"/>
    </source>
</evidence>
<organism evidence="9">
    <name type="scientific">Serpula lacrymans var. lacrymans (strain S7.3)</name>
    <name type="common">Dry rot fungus</name>
    <dbReference type="NCBI Taxonomy" id="936435"/>
    <lineage>
        <taxon>Eukaryota</taxon>
        <taxon>Fungi</taxon>
        <taxon>Dikarya</taxon>
        <taxon>Basidiomycota</taxon>
        <taxon>Agaricomycotina</taxon>
        <taxon>Agaricomycetes</taxon>
        <taxon>Agaricomycetidae</taxon>
        <taxon>Boletales</taxon>
        <taxon>Coniophorineae</taxon>
        <taxon>Serpulaceae</taxon>
        <taxon>Serpula</taxon>
    </lineage>
</organism>
<keyword evidence="3" id="KW-0805">Transcription regulation</keyword>
<dbReference type="InterPro" id="IPR050815">
    <property type="entry name" value="TF_fung"/>
</dbReference>
<dbReference type="GO" id="GO:0006351">
    <property type="term" value="P:DNA-templated transcription"/>
    <property type="evidence" value="ECO:0007669"/>
    <property type="project" value="InterPro"/>
</dbReference>
<evidence type="ECO:0000256" key="6">
    <source>
        <dbReference type="SAM" id="MobiDB-lite"/>
    </source>
</evidence>
<dbReference type="GO" id="GO:0008270">
    <property type="term" value="F:zinc ion binding"/>
    <property type="evidence" value="ECO:0007669"/>
    <property type="project" value="InterPro"/>
</dbReference>
<dbReference type="InterPro" id="IPR036864">
    <property type="entry name" value="Zn2-C6_fun-type_DNA-bd_sf"/>
</dbReference>
<evidence type="ECO:0000313" key="9">
    <source>
        <dbReference type="Proteomes" id="UP000008063"/>
    </source>
</evidence>
<name>F8PKV7_SERL3</name>
<keyword evidence="5" id="KW-0539">Nucleus</keyword>
<dbReference type="CDD" id="cd00067">
    <property type="entry name" value="GAL4"/>
    <property type="match status" value="1"/>
</dbReference>
<evidence type="ECO:0000256" key="3">
    <source>
        <dbReference type="ARBA" id="ARBA00023015"/>
    </source>
</evidence>
<proteinExistence type="predicted"/>
<evidence type="ECO:0000313" key="8">
    <source>
        <dbReference type="EMBL" id="EGO03916.1"/>
    </source>
</evidence>
<keyword evidence="4" id="KW-0804">Transcription</keyword>
<feature type="region of interest" description="Disordered" evidence="6">
    <location>
        <begin position="72"/>
        <end position="100"/>
    </location>
</feature>
<dbReference type="CDD" id="cd12148">
    <property type="entry name" value="fungal_TF_MHR"/>
    <property type="match status" value="1"/>
</dbReference>
<dbReference type="GO" id="GO:0005634">
    <property type="term" value="C:nucleus"/>
    <property type="evidence" value="ECO:0007669"/>
    <property type="project" value="UniProtKB-SubCell"/>
</dbReference>
<comment type="subcellular location">
    <subcellularLocation>
        <location evidence="1">Nucleus</location>
    </subcellularLocation>
</comment>